<evidence type="ECO:0000256" key="3">
    <source>
        <dbReference type="ARBA" id="ARBA00022475"/>
    </source>
</evidence>
<keyword evidence="4" id="KW-0997">Cell inner membrane</keyword>
<feature type="transmembrane region" description="Helical" evidence="9">
    <location>
        <begin position="173"/>
        <end position="197"/>
    </location>
</feature>
<evidence type="ECO:0000256" key="4">
    <source>
        <dbReference type="ARBA" id="ARBA00022519"/>
    </source>
</evidence>
<evidence type="ECO:0000313" key="11">
    <source>
        <dbReference type="Proteomes" id="UP000318065"/>
    </source>
</evidence>
<evidence type="ECO:0000256" key="5">
    <source>
        <dbReference type="ARBA" id="ARBA00022692"/>
    </source>
</evidence>
<dbReference type="Proteomes" id="UP000318065">
    <property type="component" value="Chromosome"/>
</dbReference>
<name>A0A510HKN9_9ACTN</name>
<evidence type="ECO:0000256" key="7">
    <source>
        <dbReference type="ARBA" id="ARBA00023136"/>
    </source>
</evidence>
<dbReference type="Pfam" id="PF02653">
    <property type="entry name" value="BPD_transp_2"/>
    <property type="match status" value="1"/>
</dbReference>
<reference evidence="10" key="1">
    <citation type="journal article" date="2019" name="Microbiol. Resour. Announc.">
        <title>Complete Genome Sequence of Rubrobacter xylanophilus Strain AA3-22, Isolated from Arima Onsen in Japan.</title>
        <authorList>
            <person name="Tomariguchi N."/>
            <person name="Miyazaki K."/>
        </authorList>
    </citation>
    <scope>NUCLEOTIDE SEQUENCE [LARGE SCALE GENOMIC DNA]</scope>
    <source>
        <strain evidence="10">AA3-22</strain>
    </source>
</reference>
<keyword evidence="3" id="KW-1003">Cell membrane</keyword>
<feature type="transmembrane region" description="Helical" evidence="9">
    <location>
        <begin position="118"/>
        <end position="138"/>
    </location>
</feature>
<dbReference type="GO" id="GO:0022857">
    <property type="term" value="F:transmembrane transporter activity"/>
    <property type="evidence" value="ECO:0007669"/>
    <property type="project" value="InterPro"/>
</dbReference>
<evidence type="ECO:0000256" key="1">
    <source>
        <dbReference type="ARBA" id="ARBA00004651"/>
    </source>
</evidence>
<proteinExistence type="predicted"/>
<evidence type="ECO:0000256" key="6">
    <source>
        <dbReference type="ARBA" id="ARBA00022989"/>
    </source>
</evidence>
<dbReference type="OrthoDB" id="7947581at2"/>
<keyword evidence="5 9" id="KW-0812">Transmembrane</keyword>
<keyword evidence="6 9" id="KW-1133">Transmembrane helix</keyword>
<comment type="subcellular location">
    <subcellularLocation>
        <location evidence="1">Cell membrane</location>
        <topology evidence="1">Multi-pass membrane protein</topology>
    </subcellularLocation>
</comment>
<organism evidence="10 11">
    <name type="scientific">Rubrobacter xylanophilus</name>
    <dbReference type="NCBI Taxonomy" id="49319"/>
    <lineage>
        <taxon>Bacteria</taxon>
        <taxon>Bacillati</taxon>
        <taxon>Actinomycetota</taxon>
        <taxon>Rubrobacteria</taxon>
        <taxon>Rubrobacterales</taxon>
        <taxon>Rubrobacteraceae</taxon>
        <taxon>Rubrobacter</taxon>
    </lineage>
</organism>
<keyword evidence="11" id="KW-1185">Reference proteome</keyword>
<feature type="transmembrane region" description="Helical" evidence="9">
    <location>
        <begin position="50"/>
        <end position="69"/>
    </location>
</feature>
<keyword evidence="7 9" id="KW-0472">Membrane</keyword>
<protein>
    <recommendedName>
        <fullName evidence="8">Autoinducer 2 import system permease protein LsrD</fullName>
    </recommendedName>
</protein>
<dbReference type="EMBL" id="AP019791">
    <property type="protein sequence ID" value="BBL79163.1"/>
    <property type="molecule type" value="Genomic_DNA"/>
</dbReference>
<keyword evidence="2" id="KW-0813">Transport</keyword>
<dbReference type="GO" id="GO:0005886">
    <property type="term" value="C:plasma membrane"/>
    <property type="evidence" value="ECO:0007669"/>
    <property type="project" value="UniProtKB-SubCell"/>
</dbReference>
<dbReference type="CDD" id="cd06579">
    <property type="entry name" value="TM_PBP1_transp_AraH_like"/>
    <property type="match status" value="1"/>
</dbReference>
<sequence>MSATRQVLRGRLSGIRFSRELVLLGVLLAELAIMSQLSPVFLTVGNLLNLSRFFVEVGLIALGMTLIIITGGIDLSVGSNLALVSVVVGFSYVWGLPLGAAIVLGLLVGLLAGLFNGLFSTLLGLHPLVVTLGTFALFRGLAYGLSDADAVSNFPAWFAYFGQAYLGPVPGQLLVFVAAVVVVWLFLSRTAFGRYVYAIGNNEEAARFSGVPVERVKVALYAGTGFLVALAAIIYTSRVSTARGDSGLGLELDVISAVVLGGASIYGGTGTVAGTVLGVLIIATLRNGLLLAGVPSTWQLFLLGVLLLAAVFVNEFFRREES</sequence>
<gene>
    <name evidence="10" type="ORF">RxyAA322_10170</name>
</gene>
<dbReference type="InterPro" id="IPR001851">
    <property type="entry name" value="ABC_transp_permease"/>
</dbReference>
<feature type="transmembrane region" description="Helical" evidence="9">
    <location>
        <begin position="21"/>
        <end position="44"/>
    </location>
</feature>
<dbReference type="RefSeq" id="WP_143527206.1">
    <property type="nucleotide sequence ID" value="NZ_AP019791.1"/>
</dbReference>
<dbReference type="PANTHER" id="PTHR32196:SF71">
    <property type="entry name" value="AUTOINDUCER 2 IMPORT SYSTEM PERMEASE PROTEIN LSRD"/>
    <property type="match status" value="1"/>
</dbReference>
<dbReference type="AlphaFoldDB" id="A0A510HKN9"/>
<evidence type="ECO:0000256" key="8">
    <source>
        <dbReference type="ARBA" id="ARBA00039381"/>
    </source>
</evidence>
<feature type="transmembrane region" description="Helical" evidence="9">
    <location>
        <begin position="218"/>
        <end position="235"/>
    </location>
</feature>
<evidence type="ECO:0000256" key="2">
    <source>
        <dbReference type="ARBA" id="ARBA00022448"/>
    </source>
</evidence>
<feature type="transmembrane region" description="Helical" evidence="9">
    <location>
        <begin position="255"/>
        <end position="282"/>
    </location>
</feature>
<evidence type="ECO:0000256" key="9">
    <source>
        <dbReference type="SAM" id="Phobius"/>
    </source>
</evidence>
<accession>A0A510HKN9</accession>
<feature type="transmembrane region" description="Helical" evidence="9">
    <location>
        <begin position="289"/>
        <end position="313"/>
    </location>
</feature>
<feature type="transmembrane region" description="Helical" evidence="9">
    <location>
        <begin position="81"/>
        <end position="112"/>
    </location>
</feature>
<evidence type="ECO:0000313" key="10">
    <source>
        <dbReference type="EMBL" id="BBL79163.1"/>
    </source>
</evidence>
<dbReference type="PANTHER" id="PTHR32196">
    <property type="entry name" value="ABC TRANSPORTER PERMEASE PROTEIN YPHD-RELATED-RELATED"/>
    <property type="match status" value="1"/>
</dbReference>